<feature type="compositionally biased region" description="Low complexity" evidence="1">
    <location>
        <begin position="889"/>
        <end position="906"/>
    </location>
</feature>
<feature type="compositionally biased region" description="Acidic residues" evidence="1">
    <location>
        <begin position="9"/>
        <end position="18"/>
    </location>
</feature>
<feature type="compositionally biased region" description="Basic residues" evidence="1">
    <location>
        <begin position="105"/>
        <end position="115"/>
    </location>
</feature>
<feature type="compositionally biased region" description="Basic residues" evidence="1">
    <location>
        <begin position="123"/>
        <end position="141"/>
    </location>
</feature>
<evidence type="ECO:0000313" key="2">
    <source>
        <dbReference type="EMBL" id="KAG7454120.1"/>
    </source>
</evidence>
<evidence type="ECO:0000313" key="3">
    <source>
        <dbReference type="Proteomes" id="UP001046870"/>
    </source>
</evidence>
<protein>
    <submittedName>
        <fullName evidence="2">Uncharacterized protein</fullName>
    </submittedName>
</protein>
<feature type="region of interest" description="Disordered" evidence="1">
    <location>
        <begin position="809"/>
        <end position="906"/>
    </location>
</feature>
<feature type="compositionally biased region" description="Acidic residues" evidence="1">
    <location>
        <begin position="842"/>
        <end position="851"/>
    </location>
</feature>
<feature type="compositionally biased region" description="Low complexity" evidence="1">
    <location>
        <begin position="153"/>
        <end position="172"/>
    </location>
</feature>
<gene>
    <name evidence="2" type="ORF">MATL_G00263690</name>
</gene>
<proteinExistence type="predicted"/>
<feature type="region of interest" description="Disordered" evidence="1">
    <location>
        <begin position="63"/>
        <end position="212"/>
    </location>
</feature>
<organism evidence="2 3">
    <name type="scientific">Megalops atlanticus</name>
    <name type="common">Tarpon</name>
    <name type="synonym">Clupea gigantea</name>
    <dbReference type="NCBI Taxonomy" id="7932"/>
    <lineage>
        <taxon>Eukaryota</taxon>
        <taxon>Metazoa</taxon>
        <taxon>Chordata</taxon>
        <taxon>Craniata</taxon>
        <taxon>Vertebrata</taxon>
        <taxon>Euteleostomi</taxon>
        <taxon>Actinopterygii</taxon>
        <taxon>Neopterygii</taxon>
        <taxon>Teleostei</taxon>
        <taxon>Elopiformes</taxon>
        <taxon>Megalopidae</taxon>
        <taxon>Megalops</taxon>
    </lineage>
</organism>
<dbReference type="AlphaFoldDB" id="A0A9D3P881"/>
<dbReference type="OrthoDB" id="8964969at2759"/>
<feature type="compositionally biased region" description="Low complexity" evidence="1">
    <location>
        <begin position="198"/>
        <end position="208"/>
    </location>
</feature>
<reference evidence="2" key="1">
    <citation type="submission" date="2021-01" db="EMBL/GenBank/DDBJ databases">
        <authorList>
            <person name="Zahm M."/>
            <person name="Roques C."/>
            <person name="Cabau C."/>
            <person name="Klopp C."/>
            <person name="Donnadieu C."/>
            <person name="Jouanno E."/>
            <person name="Lampietro C."/>
            <person name="Louis A."/>
            <person name="Herpin A."/>
            <person name="Echchiki A."/>
            <person name="Berthelot C."/>
            <person name="Parey E."/>
            <person name="Roest-Crollius H."/>
            <person name="Braasch I."/>
            <person name="Postlethwait J."/>
            <person name="Bobe J."/>
            <person name="Montfort J."/>
            <person name="Bouchez O."/>
            <person name="Begum T."/>
            <person name="Mejri S."/>
            <person name="Adams A."/>
            <person name="Chen W.-J."/>
            <person name="Guiguen Y."/>
        </authorList>
    </citation>
    <scope>NUCLEOTIDE SEQUENCE</scope>
    <source>
        <strain evidence="2">YG-15Mar2019-1</strain>
        <tissue evidence="2">Brain</tissue>
    </source>
</reference>
<dbReference type="Proteomes" id="UP001046870">
    <property type="component" value="Unassembled WGS sequence"/>
</dbReference>
<feature type="region of interest" description="Disordered" evidence="1">
    <location>
        <begin position="1"/>
        <end position="40"/>
    </location>
</feature>
<name>A0A9D3P881_MEGAT</name>
<comment type="caution">
    <text evidence="2">The sequence shown here is derived from an EMBL/GenBank/DDBJ whole genome shotgun (WGS) entry which is preliminary data.</text>
</comment>
<sequence length="906" mass="99600">MDEKKTSEEEPEDSEVDLADTQPSSTTMEPGQGWEAGLLPSRASVSPIELGIELEVDLLPSQSSLSPLESGEEWEADLPASQPLPSTPEPENELEVVLSLPASQKKVKGVKKGKKGWKDVVKWAKKKKKDRKKKKRPRRSPKQASLPAGLVDLPASQPHSSAHAPQSSPLASEVEAEKDVTQSGKRKSKKKNKAVEASGLLPSTSPSPGRRRRLTYPAEFLALVRYCFQAELQRGVVRRCDITRALKQNPELLKYCKKLDLTLENDSRMASAHSSQETTTQAKRRKCPLCFISYANLSRHIKDVHGVTDRERRKLLIGRQSYRYSGSLKCPVQGCTNVDYARLDKHLRGLHKLKGQRLKEVLQQAKKMAIMKELQKTPQPRQEEGPVHAGEEAVPDIELKTLLFETVKKVAKLTKEVKRLRGEVQALKTPAIPILKSSQSKEQQPEDSCQGQLMKSFLVSLSGPNPSRKYRENCKQQVAHVRNWVNFMWNKPGDISASLLFLNDLGRLQEWLDSLGQRGLTPSSQRHYILDIQKFLGFLRNAGFPRMRLAGRTIQALQVKLKAWNKGLSAAIVIQRQETRSVKTVNLIPSQALLEFYTRASSLLPGALNDLQADPACPQKLRVCVGLLVGIMAVSTGHRKGVFSNMTPKDVRDAHRHGSTAIISVSSHKTAAAFGKAKLPLSIQDWNALKGFLDISKSLPGSERRPKTVFFDQAGKEMTRIGLHFTAVWTHLQLPGEPTLTDVRTAISTYTDKALNPKDRERIASAMCHDVQTAKRFYVPEATAEEAAANRQCILKSLLWDARGSEAAAQEKLASGDEPEPQPSTSTGGSTARAQGGSVEDPFQEQGEEDNGSSTSASLSSNEGEGGGVPRTSPATSSDSGSDSEESSTDTSSSSSQESDTTSSTE</sequence>
<accession>A0A9D3P881</accession>
<dbReference type="EMBL" id="JAFDVH010000026">
    <property type="protein sequence ID" value="KAG7454120.1"/>
    <property type="molecule type" value="Genomic_DNA"/>
</dbReference>
<feature type="compositionally biased region" description="Polar residues" evidence="1">
    <location>
        <begin position="823"/>
        <end position="833"/>
    </location>
</feature>
<keyword evidence="3" id="KW-1185">Reference proteome</keyword>
<evidence type="ECO:0000256" key="1">
    <source>
        <dbReference type="SAM" id="MobiDB-lite"/>
    </source>
</evidence>